<sequence length="392" mass="38668">MLGVAALVALVALSLPATARADETYPSWADVEAARSTTATTQAAVERITGLLSGLEATAASLGDAAIVANGAAATAQADSGTAAARAAALSARLAVASDKASAADDQLGRIGAQLYRAGSGGVVTRLLLSADGGADLLYQLGVTTRLGETAAGIQQRALAQANVVQSASKAAAAAAAERDRLARIAQNQAAAAVTAQRAADEQLAAQTATADVLVAQLASLKNSTAETERTYLAGVAADEAYQKQEAEAARAAAAAQAAAGQGGGTGSGGTGSGGTGSGGSGTAPSPGTVVDPAAARAYASSAASARGWSQGEFSCLVSLWNRESGWRADAYNAGSGAYGIPQSLPGSKMASAGSDWRTSAATQINWGLGYIAARYGTPCGAWAHSESVNWY</sequence>
<keyword evidence="2" id="KW-0732">Signal</keyword>
<dbReference type="AlphaFoldDB" id="A0A4R8WCL5"/>
<dbReference type="EMBL" id="SOFM01000010">
    <property type="protein sequence ID" value="TFC06453.1"/>
    <property type="molecule type" value="Genomic_DNA"/>
</dbReference>
<feature type="chain" id="PRO_5020189014" evidence="2">
    <location>
        <begin position="22"/>
        <end position="392"/>
    </location>
</feature>
<protein>
    <submittedName>
        <fullName evidence="3">Lytic transglycosylase domain-containing protein</fullName>
    </submittedName>
</protein>
<feature type="compositionally biased region" description="Gly residues" evidence="1">
    <location>
        <begin position="261"/>
        <end position="282"/>
    </location>
</feature>
<feature type="signal peptide" evidence="2">
    <location>
        <begin position="1"/>
        <end position="21"/>
    </location>
</feature>
<dbReference type="Proteomes" id="UP000297643">
    <property type="component" value="Unassembled WGS sequence"/>
</dbReference>
<comment type="caution">
    <text evidence="3">The sequence shown here is derived from an EMBL/GenBank/DDBJ whole genome shotgun (WGS) entry which is preliminary data.</text>
</comment>
<proteinExistence type="predicted"/>
<dbReference type="SUPFAM" id="SSF53955">
    <property type="entry name" value="Lysozyme-like"/>
    <property type="match status" value="1"/>
</dbReference>
<organism evidence="3 4">
    <name type="scientific">Cryobacterium mannosilyticum</name>
    <dbReference type="NCBI Taxonomy" id="1259190"/>
    <lineage>
        <taxon>Bacteria</taxon>
        <taxon>Bacillati</taxon>
        <taxon>Actinomycetota</taxon>
        <taxon>Actinomycetes</taxon>
        <taxon>Micrococcales</taxon>
        <taxon>Microbacteriaceae</taxon>
        <taxon>Cryobacterium</taxon>
    </lineage>
</organism>
<dbReference type="InterPro" id="IPR023346">
    <property type="entry name" value="Lysozyme-like_dom_sf"/>
</dbReference>
<evidence type="ECO:0000256" key="2">
    <source>
        <dbReference type="SAM" id="SignalP"/>
    </source>
</evidence>
<keyword evidence="4" id="KW-1185">Reference proteome</keyword>
<reference evidence="3 4" key="1">
    <citation type="submission" date="2019-03" db="EMBL/GenBank/DDBJ databases">
        <title>Genomics of glacier-inhabiting Cryobacterium strains.</title>
        <authorList>
            <person name="Liu Q."/>
            <person name="Xin Y.-H."/>
        </authorList>
    </citation>
    <scope>NUCLEOTIDE SEQUENCE [LARGE SCALE GENOMIC DNA]</scope>
    <source>
        <strain evidence="3 4">RHLT2-21</strain>
    </source>
</reference>
<evidence type="ECO:0000313" key="4">
    <source>
        <dbReference type="Proteomes" id="UP000297643"/>
    </source>
</evidence>
<feature type="region of interest" description="Disordered" evidence="1">
    <location>
        <begin position="260"/>
        <end position="289"/>
    </location>
</feature>
<accession>A0A4R8WCL5</accession>
<evidence type="ECO:0000256" key="1">
    <source>
        <dbReference type="SAM" id="MobiDB-lite"/>
    </source>
</evidence>
<evidence type="ECO:0000313" key="3">
    <source>
        <dbReference type="EMBL" id="TFC06453.1"/>
    </source>
</evidence>
<name>A0A4R8WCL5_9MICO</name>
<gene>
    <name evidence="3" type="ORF">E3O32_04030</name>
</gene>